<name>A0A6J5LFP7_9CAUD</name>
<dbReference type="InterPro" id="IPR006935">
    <property type="entry name" value="Helicase/UvrB_N"/>
</dbReference>
<feature type="non-terminal residue" evidence="2">
    <location>
        <position position="42"/>
    </location>
</feature>
<gene>
    <name evidence="2" type="ORF">UFOVP136_1</name>
</gene>
<dbReference type="GO" id="GO:0016787">
    <property type="term" value="F:hydrolase activity"/>
    <property type="evidence" value="ECO:0007669"/>
    <property type="project" value="InterPro"/>
</dbReference>
<organism evidence="2">
    <name type="scientific">uncultured Caudovirales phage</name>
    <dbReference type="NCBI Taxonomy" id="2100421"/>
    <lineage>
        <taxon>Viruses</taxon>
        <taxon>Duplodnaviria</taxon>
        <taxon>Heunggongvirae</taxon>
        <taxon>Uroviricota</taxon>
        <taxon>Caudoviricetes</taxon>
        <taxon>Peduoviridae</taxon>
        <taxon>Maltschvirus</taxon>
        <taxon>Maltschvirus maltsch</taxon>
    </lineage>
</organism>
<feature type="domain" description="Helicase/UvrB N-terminal" evidence="1">
    <location>
        <begin position="2"/>
        <end position="41"/>
    </location>
</feature>
<keyword evidence="2" id="KW-0378">Hydrolase</keyword>
<sequence>MLNLYDYQVKSIDSLRDGFKNGHRKQIFYLPTGGGKTECAIY</sequence>
<dbReference type="GO" id="GO:0004386">
    <property type="term" value="F:helicase activity"/>
    <property type="evidence" value="ECO:0007669"/>
    <property type="project" value="UniProtKB-KW"/>
</dbReference>
<dbReference type="EMBL" id="LR796257">
    <property type="protein sequence ID" value="CAB4131996.1"/>
    <property type="molecule type" value="Genomic_DNA"/>
</dbReference>
<dbReference type="SUPFAM" id="SSF52540">
    <property type="entry name" value="P-loop containing nucleoside triphosphate hydrolases"/>
    <property type="match status" value="1"/>
</dbReference>
<dbReference type="GO" id="GO:0003677">
    <property type="term" value="F:DNA binding"/>
    <property type="evidence" value="ECO:0007669"/>
    <property type="project" value="InterPro"/>
</dbReference>
<evidence type="ECO:0000313" key="2">
    <source>
        <dbReference type="EMBL" id="CAB4131996.1"/>
    </source>
</evidence>
<dbReference type="GO" id="GO:0005524">
    <property type="term" value="F:ATP binding"/>
    <property type="evidence" value="ECO:0007669"/>
    <property type="project" value="InterPro"/>
</dbReference>
<dbReference type="Gene3D" id="3.40.50.300">
    <property type="entry name" value="P-loop containing nucleotide triphosphate hydrolases"/>
    <property type="match status" value="1"/>
</dbReference>
<accession>A0A6J5LFP7</accession>
<protein>
    <submittedName>
        <fullName evidence="2">Helicase/UvrB, N-terminal</fullName>
    </submittedName>
</protein>
<evidence type="ECO:0000259" key="1">
    <source>
        <dbReference type="Pfam" id="PF04851"/>
    </source>
</evidence>
<reference evidence="2" key="1">
    <citation type="submission" date="2020-04" db="EMBL/GenBank/DDBJ databases">
        <authorList>
            <person name="Chiriac C."/>
            <person name="Salcher M."/>
            <person name="Ghai R."/>
            <person name="Kavagutti S V."/>
        </authorList>
    </citation>
    <scope>NUCLEOTIDE SEQUENCE</scope>
</reference>
<keyword evidence="2" id="KW-0347">Helicase</keyword>
<keyword evidence="2" id="KW-0067">ATP-binding</keyword>
<dbReference type="Pfam" id="PF04851">
    <property type="entry name" value="ResIII"/>
    <property type="match status" value="1"/>
</dbReference>
<keyword evidence="2" id="KW-0547">Nucleotide-binding</keyword>
<dbReference type="InterPro" id="IPR027417">
    <property type="entry name" value="P-loop_NTPase"/>
</dbReference>
<proteinExistence type="predicted"/>